<evidence type="ECO:0000313" key="2">
    <source>
        <dbReference type="EMBL" id="KDR96237.1"/>
    </source>
</evidence>
<dbReference type="InterPro" id="IPR049874">
    <property type="entry name" value="ROK_cs"/>
</dbReference>
<keyword evidence="2" id="KW-0418">Kinase</keyword>
<dbReference type="EC" id="2.7.1.2" evidence="2"/>
<dbReference type="OrthoDB" id="9810372at2"/>
<evidence type="ECO:0000313" key="3">
    <source>
        <dbReference type="Proteomes" id="UP000027946"/>
    </source>
</evidence>
<sequence length="317" mass="33273">MNIGVDIGGTNIAAGIVDDGGRIIKKITASTNRGRGYGAVVKEISIILNALSKDFEGGRKVAVGLAIPGVGDEYGNVIKCVNLGWRNVPLSDDIKKLTGMDCVIENDSNAAAVGEYRFGSMKGKESFVMLTLGTGLGSGIIDGGRLMKGFHGAGAEIGHMVVGENFYNCTCGKNGCLETFASASALVRYFKRIASAGDEYTVAIDMAGGDVELVDSKIITQAAMRGDVLSLMAFDRLCKYLATGIVNIINVIDPQEIVIGGGLSGAGDFLLEKVDSYVKKSIFYNELTHARVRLALLGDDAGVAGAAALPEFLKYPI</sequence>
<dbReference type="Gene3D" id="3.30.420.40">
    <property type="match status" value="2"/>
</dbReference>
<dbReference type="InterPro" id="IPR000600">
    <property type="entry name" value="ROK"/>
</dbReference>
<dbReference type="Proteomes" id="UP000027946">
    <property type="component" value="Unassembled WGS sequence"/>
</dbReference>
<gene>
    <name evidence="2" type="primary">glkA</name>
    <name evidence="2" type="ORF">CLIT_4c00740</name>
</gene>
<comment type="similarity">
    <text evidence="1">Belongs to the ROK (NagC/XylR) family.</text>
</comment>
<evidence type="ECO:0000256" key="1">
    <source>
        <dbReference type="ARBA" id="ARBA00006479"/>
    </source>
</evidence>
<accession>A0A069RPY0</accession>
<proteinExistence type="inferred from homology"/>
<dbReference type="InterPro" id="IPR043129">
    <property type="entry name" value="ATPase_NBD"/>
</dbReference>
<organism evidence="2 3">
    <name type="scientific">Peptoclostridium litorale DSM 5388</name>
    <dbReference type="NCBI Taxonomy" id="1121324"/>
    <lineage>
        <taxon>Bacteria</taxon>
        <taxon>Bacillati</taxon>
        <taxon>Bacillota</taxon>
        <taxon>Clostridia</taxon>
        <taxon>Peptostreptococcales</taxon>
        <taxon>Peptoclostridiaceae</taxon>
        <taxon>Peptoclostridium</taxon>
    </lineage>
</organism>
<dbReference type="PANTHER" id="PTHR18964:SF149">
    <property type="entry name" value="BIFUNCTIONAL UDP-N-ACETYLGLUCOSAMINE 2-EPIMERASE_N-ACETYLMANNOSAMINE KINASE"/>
    <property type="match status" value="1"/>
</dbReference>
<comment type="caution">
    <text evidence="2">The sequence shown here is derived from an EMBL/GenBank/DDBJ whole genome shotgun (WGS) entry which is preliminary data.</text>
</comment>
<dbReference type="AlphaFoldDB" id="A0A069RPY0"/>
<dbReference type="GO" id="GO:0004340">
    <property type="term" value="F:glucokinase activity"/>
    <property type="evidence" value="ECO:0007669"/>
    <property type="project" value="UniProtKB-EC"/>
</dbReference>
<dbReference type="PROSITE" id="PS01125">
    <property type="entry name" value="ROK"/>
    <property type="match status" value="1"/>
</dbReference>
<keyword evidence="3" id="KW-1185">Reference proteome</keyword>
<dbReference type="eggNOG" id="COG1940">
    <property type="taxonomic scope" value="Bacteria"/>
</dbReference>
<reference evidence="2 3" key="1">
    <citation type="submission" date="2014-03" db="EMBL/GenBank/DDBJ databases">
        <title>Genome sequence of Clostridium litorale W6, DSM 5388.</title>
        <authorList>
            <person name="Poehlein A."/>
            <person name="Jagirdar A."/>
            <person name="Khonsari B."/>
            <person name="Chibani C.M."/>
            <person name="Gutierrez Gutierrez D.A."/>
            <person name="Davydova E."/>
            <person name="Alghaithi H.S."/>
            <person name="Nair K.P."/>
            <person name="Dhamotharan K."/>
            <person name="Chandran L."/>
            <person name="G W."/>
            <person name="Daniel R."/>
        </authorList>
    </citation>
    <scope>NUCLEOTIDE SEQUENCE [LARGE SCALE GENOMIC DNA]</scope>
    <source>
        <strain evidence="2 3">W6</strain>
    </source>
</reference>
<keyword evidence="2" id="KW-0808">Transferase</keyword>
<dbReference type="SUPFAM" id="SSF53067">
    <property type="entry name" value="Actin-like ATPase domain"/>
    <property type="match status" value="1"/>
</dbReference>
<dbReference type="PANTHER" id="PTHR18964">
    <property type="entry name" value="ROK (REPRESSOR, ORF, KINASE) FAMILY"/>
    <property type="match status" value="1"/>
</dbReference>
<dbReference type="STRING" id="1121324.CLIT_4c00740"/>
<dbReference type="EMBL" id="JJMM01000004">
    <property type="protein sequence ID" value="KDR96237.1"/>
    <property type="molecule type" value="Genomic_DNA"/>
</dbReference>
<name>A0A069RPY0_PEPLI</name>
<dbReference type="Pfam" id="PF00480">
    <property type="entry name" value="ROK"/>
    <property type="match status" value="1"/>
</dbReference>
<dbReference type="RefSeq" id="WP_038261926.1">
    <property type="nucleotide sequence ID" value="NZ_FSRH01000009.1"/>
</dbReference>
<protein>
    <submittedName>
        <fullName evidence="2">Glucokinase GlkA</fullName>
        <ecNumber evidence="2">2.7.1.2</ecNumber>
    </submittedName>
</protein>